<protein>
    <recommendedName>
        <fullName evidence="3">DUF177 domain-containing protein</fullName>
    </recommendedName>
</protein>
<proteinExistence type="predicted"/>
<name>A0A377J3R0_9HELI</name>
<reference evidence="1 2" key="1">
    <citation type="submission" date="2018-06" db="EMBL/GenBank/DDBJ databases">
        <authorList>
            <consortium name="Pathogen Informatics"/>
            <person name="Doyle S."/>
        </authorList>
    </citation>
    <scope>NUCLEOTIDE SEQUENCE [LARGE SCALE GENOMIC DNA]</scope>
    <source>
        <strain evidence="1 2">NCTC12410</strain>
    </source>
</reference>
<evidence type="ECO:0008006" key="3">
    <source>
        <dbReference type="Google" id="ProtNLM"/>
    </source>
</evidence>
<gene>
    <name evidence="1" type="ORF">NCTC12410_00225</name>
</gene>
<evidence type="ECO:0000313" key="1">
    <source>
        <dbReference type="EMBL" id="STO96413.1"/>
    </source>
</evidence>
<organism evidence="1 2">
    <name type="scientific">Helicobacter canis</name>
    <dbReference type="NCBI Taxonomy" id="29419"/>
    <lineage>
        <taxon>Bacteria</taxon>
        <taxon>Pseudomonadati</taxon>
        <taxon>Campylobacterota</taxon>
        <taxon>Epsilonproteobacteria</taxon>
        <taxon>Campylobacterales</taxon>
        <taxon>Helicobacteraceae</taxon>
        <taxon>Helicobacter</taxon>
    </lineage>
</organism>
<dbReference type="AlphaFoldDB" id="A0A377J3R0"/>
<evidence type="ECO:0000313" key="2">
    <source>
        <dbReference type="Proteomes" id="UP000254841"/>
    </source>
</evidence>
<dbReference type="EMBL" id="UGHV01000001">
    <property type="protein sequence ID" value="STO96413.1"/>
    <property type="molecule type" value="Genomic_DNA"/>
</dbReference>
<sequence>MRIQAKKISATPKPFELCAQGLCFKGEIFAKEKGLFCIDASLKGQIELICDRSGEEFLQEIDEKLVLYIADGFWDIQSQRFDALDVIECFDGFVDLDSILQSEIESIKLDYHNKGDHYGSAKETSK</sequence>
<dbReference type="OrthoDB" id="5361472at2"/>
<dbReference type="Proteomes" id="UP000254841">
    <property type="component" value="Unassembled WGS sequence"/>
</dbReference>
<dbReference type="RefSeq" id="WP_115012253.1">
    <property type="nucleotide sequence ID" value="NZ_UGHV01000001.1"/>
</dbReference>
<accession>A0A377J3R0</accession>